<sequence length="271" mass="28962">MRAAIKMTARSIAACGALLAAVPALADQRTRSTDWTLTLGVEGRVLPQFEGSRNDVLRPVPVFSFRRAGTPQRFRSPRDGGGAALIDNGPFKFGPAIKVKLPRKESEDVALRGLGNVDWTLEAGGFAEFWPSDWLRTRLELRQGFGGHKGLAGDLSADLVVPLTERLTLSGGPRLSATNAAAVSPYYSITSGQSAASGLPVYSAGGGLKSWGAGAQVSYQIDPGWRSYWFIEYEQLAGDAAKSPLVTQRGSINQIQVGIGITRSFDIPGLW</sequence>
<evidence type="ECO:0000256" key="6">
    <source>
        <dbReference type="SAM" id="SignalP"/>
    </source>
</evidence>
<evidence type="ECO:0000313" key="7">
    <source>
        <dbReference type="EMBL" id="RDV05173.1"/>
    </source>
</evidence>
<dbReference type="PANTHER" id="PTHR38776:SF1">
    <property type="entry name" value="MLTA-INTERACTING PROTEIN-RELATED"/>
    <property type="match status" value="1"/>
</dbReference>
<feature type="chain" id="PRO_5016935372" evidence="6">
    <location>
        <begin position="27"/>
        <end position="271"/>
    </location>
</feature>
<dbReference type="PANTHER" id="PTHR38776">
    <property type="entry name" value="MLTA-INTERACTING PROTEIN-RELATED"/>
    <property type="match status" value="1"/>
</dbReference>
<evidence type="ECO:0000256" key="3">
    <source>
        <dbReference type="ARBA" id="ARBA00022729"/>
    </source>
</evidence>
<dbReference type="InterPro" id="IPR010583">
    <property type="entry name" value="MipA"/>
</dbReference>
<dbReference type="AlphaFoldDB" id="A0A371BCN1"/>
<keyword evidence="8" id="KW-1185">Reference proteome</keyword>
<evidence type="ECO:0000256" key="1">
    <source>
        <dbReference type="ARBA" id="ARBA00004442"/>
    </source>
</evidence>
<keyword evidence="5" id="KW-0998">Cell outer membrane</keyword>
<reference evidence="8" key="1">
    <citation type="submission" date="2018-08" db="EMBL/GenBank/DDBJ databases">
        <authorList>
            <person name="Kim S.-J."/>
            <person name="Jung G.-Y."/>
        </authorList>
    </citation>
    <scope>NUCLEOTIDE SEQUENCE [LARGE SCALE GENOMIC DNA]</scope>
    <source>
        <strain evidence="8">GY_H</strain>
    </source>
</reference>
<keyword evidence="4" id="KW-0472">Membrane</keyword>
<keyword evidence="3 6" id="KW-0732">Signal</keyword>
<dbReference type="Proteomes" id="UP000263993">
    <property type="component" value="Unassembled WGS sequence"/>
</dbReference>
<dbReference type="GO" id="GO:0009279">
    <property type="term" value="C:cell outer membrane"/>
    <property type="evidence" value="ECO:0007669"/>
    <property type="project" value="UniProtKB-SubCell"/>
</dbReference>
<name>A0A371BCN1_9BRAD</name>
<evidence type="ECO:0000256" key="2">
    <source>
        <dbReference type="ARBA" id="ARBA00005722"/>
    </source>
</evidence>
<organism evidence="7 8">
    <name type="scientific">Undibacter mobilis</name>
    <dbReference type="NCBI Taxonomy" id="2292256"/>
    <lineage>
        <taxon>Bacteria</taxon>
        <taxon>Pseudomonadati</taxon>
        <taxon>Pseudomonadota</taxon>
        <taxon>Alphaproteobacteria</taxon>
        <taxon>Hyphomicrobiales</taxon>
        <taxon>Nitrobacteraceae</taxon>
        <taxon>Undibacter</taxon>
    </lineage>
</organism>
<evidence type="ECO:0000256" key="5">
    <source>
        <dbReference type="ARBA" id="ARBA00023237"/>
    </source>
</evidence>
<proteinExistence type="inferred from homology"/>
<evidence type="ECO:0000313" key="8">
    <source>
        <dbReference type="Proteomes" id="UP000263993"/>
    </source>
</evidence>
<comment type="caution">
    <text evidence="7">The sequence shown here is derived from an EMBL/GenBank/DDBJ whole genome shotgun (WGS) entry which is preliminary data.</text>
</comment>
<accession>A0A371BCN1</accession>
<comment type="subcellular location">
    <subcellularLocation>
        <location evidence="1">Cell outer membrane</location>
    </subcellularLocation>
</comment>
<dbReference type="OrthoDB" id="5462484at2"/>
<dbReference type="Pfam" id="PF06629">
    <property type="entry name" value="MipA"/>
    <property type="match status" value="1"/>
</dbReference>
<dbReference type="EMBL" id="QRGO01000001">
    <property type="protein sequence ID" value="RDV05173.1"/>
    <property type="molecule type" value="Genomic_DNA"/>
</dbReference>
<feature type="signal peptide" evidence="6">
    <location>
        <begin position="1"/>
        <end position="26"/>
    </location>
</feature>
<protein>
    <submittedName>
        <fullName evidence="7">MipA/OmpV family protein</fullName>
    </submittedName>
</protein>
<evidence type="ECO:0000256" key="4">
    <source>
        <dbReference type="ARBA" id="ARBA00023136"/>
    </source>
</evidence>
<comment type="similarity">
    <text evidence="2">Belongs to the MipA/OmpV family.</text>
</comment>
<gene>
    <name evidence="7" type="ORF">DXH78_11715</name>
</gene>